<dbReference type="AlphaFoldDB" id="K1SVH6"/>
<sequence>MNITDLIQGAVASRTTRFAFELLPPLKGDGTRSVFGAIDPLMDFNPAYINVTFHREALKEDIRPDRKPSSGTSCAAVRARSALSAAIRRKYDVEVGS</sequence>
<accession>K1SVH6</accession>
<reference evidence="2" key="1">
    <citation type="journal article" date="2013" name="Environ. Microbiol.">
        <title>Microbiota from the distal guts of lean and obese adolescents exhibit partial functional redundancy besides clear differences in community structure.</title>
        <authorList>
            <person name="Ferrer M."/>
            <person name="Ruiz A."/>
            <person name="Lanza F."/>
            <person name="Haange S.B."/>
            <person name="Oberbach A."/>
            <person name="Till H."/>
            <person name="Bargiela R."/>
            <person name="Campoy C."/>
            <person name="Segura M.T."/>
            <person name="Richter M."/>
            <person name="von Bergen M."/>
            <person name="Seifert J."/>
            <person name="Suarez A."/>
        </authorList>
    </citation>
    <scope>NUCLEOTIDE SEQUENCE</scope>
</reference>
<dbReference type="UniPathway" id="UPA00193"/>
<dbReference type="SUPFAM" id="SSF51730">
    <property type="entry name" value="FAD-linked oxidoreductase"/>
    <property type="match status" value="1"/>
</dbReference>
<gene>
    <name evidence="2" type="ORF">OBE_08363</name>
</gene>
<comment type="caution">
    <text evidence="2">The sequence shown here is derived from an EMBL/GenBank/DDBJ whole genome shotgun (WGS) entry which is preliminary data.</text>
</comment>
<proteinExistence type="predicted"/>
<dbReference type="GO" id="GO:0016491">
    <property type="term" value="F:oxidoreductase activity"/>
    <property type="evidence" value="ECO:0007669"/>
    <property type="project" value="UniProtKB-KW"/>
</dbReference>
<feature type="non-terminal residue" evidence="2">
    <location>
        <position position="97"/>
    </location>
</feature>
<keyword evidence="1" id="KW-0560">Oxidoreductase</keyword>
<evidence type="ECO:0000313" key="2">
    <source>
        <dbReference type="EMBL" id="EKC61668.1"/>
    </source>
</evidence>
<name>K1SVH6_9ZZZZ</name>
<dbReference type="InterPro" id="IPR029041">
    <property type="entry name" value="FAD-linked_oxidoreductase-like"/>
</dbReference>
<dbReference type="EMBL" id="AJWZ01005771">
    <property type="protein sequence ID" value="EKC61668.1"/>
    <property type="molecule type" value="Genomic_DNA"/>
</dbReference>
<organism evidence="2">
    <name type="scientific">human gut metagenome</name>
    <dbReference type="NCBI Taxonomy" id="408170"/>
    <lineage>
        <taxon>unclassified sequences</taxon>
        <taxon>metagenomes</taxon>
        <taxon>organismal metagenomes</taxon>
    </lineage>
</organism>
<dbReference type="Gene3D" id="3.20.20.220">
    <property type="match status" value="1"/>
</dbReference>
<dbReference type="GO" id="GO:0035999">
    <property type="term" value="P:tetrahydrofolate interconversion"/>
    <property type="evidence" value="ECO:0007669"/>
    <property type="project" value="UniProtKB-UniPathway"/>
</dbReference>
<protein>
    <submittedName>
        <fullName evidence="2">5,10-methylenetetrahydrofolate reductase</fullName>
    </submittedName>
</protein>
<evidence type="ECO:0000256" key="1">
    <source>
        <dbReference type="ARBA" id="ARBA00023002"/>
    </source>
</evidence>